<evidence type="ECO:0000313" key="3">
    <source>
        <dbReference type="Proteomes" id="UP001148838"/>
    </source>
</evidence>
<reference evidence="2 3" key="1">
    <citation type="journal article" date="2022" name="Allergy">
        <title>Genome assembly and annotation of Periplaneta americana reveal a comprehensive cockroach allergen profile.</title>
        <authorList>
            <person name="Wang L."/>
            <person name="Xiong Q."/>
            <person name="Saelim N."/>
            <person name="Wang L."/>
            <person name="Nong W."/>
            <person name="Wan A.T."/>
            <person name="Shi M."/>
            <person name="Liu X."/>
            <person name="Cao Q."/>
            <person name="Hui J.H.L."/>
            <person name="Sookrung N."/>
            <person name="Leung T.F."/>
            <person name="Tungtrongchitr A."/>
            <person name="Tsui S.K.W."/>
        </authorList>
    </citation>
    <scope>NUCLEOTIDE SEQUENCE [LARGE SCALE GENOMIC DNA]</scope>
    <source>
        <strain evidence="2">PWHHKU_190912</strain>
    </source>
</reference>
<feature type="compositionally biased region" description="Basic and acidic residues" evidence="1">
    <location>
        <begin position="33"/>
        <end position="47"/>
    </location>
</feature>
<proteinExistence type="predicted"/>
<name>A0ABQ8TLJ5_PERAM</name>
<protein>
    <submittedName>
        <fullName evidence="2">Uncharacterized protein</fullName>
    </submittedName>
</protein>
<comment type="caution">
    <text evidence="2">The sequence shown here is derived from an EMBL/GenBank/DDBJ whole genome shotgun (WGS) entry which is preliminary data.</text>
</comment>
<evidence type="ECO:0000256" key="1">
    <source>
        <dbReference type="SAM" id="MobiDB-lite"/>
    </source>
</evidence>
<feature type="region of interest" description="Disordered" evidence="1">
    <location>
        <begin position="1"/>
        <end position="47"/>
    </location>
</feature>
<gene>
    <name evidence="2" type="ORF">ANN_13342</name>
</gene>
<accession>A0ABQ8TLJ5</accession>
<evidence type="ECO:0000313" key="2">
    <source>
        <dbReference type="EMBL" id="KAJ4446645.1"/>
    </source>
</evidence>
<keyword evidence="3" id="KW-1185">Reference proteome</keyword>
<dbReference type="Proteomes" id="UP001148838">
    <property type="component" value="Unassembled WGS sequence"/>
</dbReference>
<organism evidence="2 3">
    <name type="scientific">Periplaneta americana</name>
    <name type="common">American cockroach</name>
    <name type="synonym">Blatta americana</name>
    <dbReference type="NCBI Taxonomy" id="6978"/>
    <lineage>
        <taxon>Eukaryota</taxon>
        <taxon>Metazoa</taxon>
        <taxon>Ecdysozoa</taxon>
        <taxon>Arthropoda</taxon>
        <taxon>Hexapoda</taxon>
        <taxon>Insecta</taxon>
        <taxon>Pterygota</taxon>
        <taxon>Neoptera</taxon>
        <taxon>Polyneoptera</taxon>
        <taxon>Dictyoptera</taxon>
        <taxon>Blattodea</taxon>
        <taxon>Blattoidea</taxon>
        <taxon>Blattidae</taxon>
        <taxon>Blattinae</taxon>
        <taxon>Periplaneta</taxon>
    </lineage>
</organism>
<dbReference type="EMBL" id="JAJSOF020000009">
    <property type="protein sequence ID" value="KAJ4446645.1"/>
    <property type="molecule type" value="Genomic_DNA"/>
</dbReference>
<sequence>MTGLCEGGNEPADSLKISREGPRPTSRLLTSRPHAEAEVDDHPTRMEGDSEVVLQTFRDDGEGHIYQFEIRNHGPEMTESKVIRKNSCVGMEL</sequence>